<dbReference type="OrthoDB" id="91252at2157"/>
<dbReference type="GeneID" id="28496364"/>
<keyword evidence="2" id="KW-1185">Reference proteome</keyword>
<proteinExistence type="predicted"/>
<dbReference type="EMBL" id="CP015520">
    <property type="protein sequence ID" value="ANF23321.1"/>
    <property type="molecule type" value="Genomic_DNA"/>
</dbReference>
<dbReference type="AlphaFoldDB" id="A0A172WIQ3"/>
<gene>
    <name evidence="1" type="ORF">A7C91_09180</name>
</gene>
<dbReference type="RefSeq" id="WP_068666862.1">
    <property type="nucleotide sequence ID" value="NZ_CP015520.1"/>
</dbReference>
<evidence type="ECO:0000313" key="1">
    <source>
        <dbReference type="EMBL" id="ANF23321.1"/>
    </source>
</evidence>
<dbReference type="Proteomes" id="UP000076969">
    <property type="component" value="Chromosome"/>
</dbReference>
<reference evidence="2" key="1">
    <citation type="journal article" date="2016" name="Syst. Appl. Microbiol.">
        <title>Thermococcus piezophilus sp. nov., a novel hyperthermophilic and piezophilic archaeon with a broad pressure range for growth, isolated from a deepest hydrothermal vent at the Mid-Cayman Rise.</title>
        <authorList>
            <person name="Dalmasso C."/>
            <person name="Oger P."/>
            <person name="Selva G."/>
            <person name="Courtine D."/>
            <person name="L'Haridon S."/>
            <person name="Garlaschelli A."/>
            <person name="Roussel E."/>
            <person name="Miyazaki J."/>
            <person name="Reveillaud J."/>
            <person name="Jebbar M."/>
            <person name="Takai K."/>
            <person name="Maignien L."/>
            <person name="Alain K."/>
        </authorList>
    </citation>
    <scope>NUCLEOTIDE SEQUENCE [LARGE SCALE GENOMIC DNA]</scope>
    <source>
        <strain evidence="2">CDGS</strain>
    </source>
</reference>
<protein>
    <recommendedName>
        <fullName evidence="3">Adhesin domain-containing protein</fullName>
    </recommendedName>
</protein>
<name>A0A172WIQ3_9EURY</name>
<accession>A0A172WIQ3</accession>
<dbReference type="KEGG" id="tpie:A7C91_09180"/>
<organism evidence="1 2">
    <name type="scientific">Thermococcus piezophilus</name>
    <dbReference type="NCBI Taxonomy" id="1712654"/>
    <lineage>
        <taxon>Archaea</taxon>
        <taxon>Methanobacteriati</taxon>
        <taxon>Methanobacteriota</taxon>
        <taxon>Thermococci</taxon>
        <taxon>Thermococcales</taxon>
        <taxon>Thermococcaceae</taxon>
        <taxon>Thermococcus</taxon>
    </lineage>
</organism>
<evidence type="ECO:0000313" key="2">
    <source>
        <dbReference type="Proteomes" id="UP000076969"/>
    </source>
</evidence>
<evidence type="ECO:0008006" key="3">
    <source>
        <dbReference type="Google" id="ProtNLM"/>
    </source>
</evidence>
<dbReference type="STRING" id="1712654.A7C91_09180"/>
<sequence>MRFEGVREVEIDITKGHIKLEWWEEDYVELNHSSEGKATVKAVQKGEKLKIVGGVRRKAFNFLRKLDDGRAELEIRGPGDTRVHLQGFRGDSEASEVNFENVVCGGGTLILKNCTAKTLTLAQSTLKALLSVVGSMSINIARRDAELRITELEGNVRANVVIGALRLYLPDTCDARINVASRRKERVWFEGVGPLDPIIGTGKYKVTITSEMDNVTIGLHEEDGWDDV</sequence>